<dbReference type="EMBL" id="LR217707">
    <property type="protein sequence ID" value="VFP81209.1"/>
    <property type="molecule type" value="Genomic_DNA"/>
</dbReference>
<dbReference type="AlphaFoldDB" id="A0A451D5T1"/>
<keyword evidence="1" id="KW-0812">Transmembrane</keyword>
<dbReference type="Pfam" id="PF13624">
    <property type="entry name" value="SurA_N_3"/>
    <property type="match status" value="1"/>
</dbReference>
<dbReference type="GO" id="GO:0003755">
    <property type="term" value="F:peptidyl-prolyl cis-trans isomerase activity"/>
    <property type="evidence" value="ECO:0007669"/>
    <property type="project" value="UniProtKB-EC"/>
</dbReference>
<name>A0A451D5T1_9GAMM</name>
<protein>
    <submittedName>
        <fullName evidence="2">Peptidyl-prolyl cis-trans isomerase D</fullName>
        <ecNumber evidence="2">5.2.1.8</ecNumber>
    </submittedName>
</protein>
<dbReference type="EC" id="5.2.1.8" evidence="2"/>
<evidence type="ECO:0000313" key="2">
    <source>
        <dbReference type="EMBL" id="VFP81209.1"/>
    </source>
</evidence>
<keyword evidence="2" id="KW-0413">Isomerase</keyword>
<feature type="transmembrane region" description="Helical" evidence="1">
    <location>
        <begin position="12"/>
        <end position="34"/>
    </location>
</feature>
<dbReference type="Proteomes" id="UP000294380">
    <property type="component" value="Chromosome"/>
</dbReference>
<organism evidence="2 3">
    <name type="scientific">Buchnera aphidicola</name>
    <name type="common">Cinara kochiana kochiana</name>
    <dbReference type="NCBI Taxonomy" id="2518976"/>
    <lineage>
        <taxon>Bacteria</taxon>
        <taxon>Pseudomonadati</taxon>
        <taxon>Pseudomonadota</taxon>
        <taxon>Gammaproteobacteria</taxon>
        <taxon>Enterobacterales</taxon>
        <taxon>Erwiniaceae</taxon>
        <taxon>Buchnera</taxon>
    </lineage>
</organism>
<reference evidence="2 3" key="1">
    <citation type="submission" date="2019-02" db="EMBL/GenBank/DDBJ databases">
        <authorList>
            <person name="Manzano-Marin A."/>
            <person name="Manzano-Marin A."/>
        </authorList>
    </citation>
    <scope>NUCLEOTIDE SEQUENCE [LARGE SCALE GENOMIC DNA]</scope>
    <source>
        <strain evidence="2 3">BuCikochiana</strain>
    </source>
</reference>
<keyword evidence="1" id="KW-1133">Transmembrane helix</keyword>
<gene>
    <name evidence="2" type="primary">ppiD</name>
    <name evidence="2" type="ORF">BUCIKOCA2762_305</name>
</gene>
<evidence type="ECO:0000256" key="1">
    <source>
        <dbReference type="SAM" id="Phobius"/>
    </source>
</evidence>
<dbReference type="RefSeq" id="WP_172598361.1">
    <property type="nucleotide sequence ID" value="NZ_LR217707.1"/>
</dbReference>
<proteinExistence type="predicted"/>
<accession>A0A451D5T1</accession>
<keyword evidence="1" id="KW-0472">Membrane</keyword>
<evidence type="ECO:0000313" key="3">
    <source>
        <dbReference type="Proteomes" id="UP000294380"/>
    </source>
</evidence>
<sequence length="611" mass="73709">MSLLQNFYKKNIFIAIIIAIISSIMLSSISNFFIRNNQSSILQINKEKIYPKIIQLNYHISKKKDKKNIKNILSTAIQKQEYTQYIFKQTIIKLINETLLKQYVDKINLNMLDYQAIKMIKSSKYFKINKSFNYEKYLKFINFITYSNKEYINSLKKKIAVQYLIKTLLKSIIVLKSDIREKFKKIINRNNIQIINFEINLEKLIEKNNISKIKKSFYLNKDIISHHKFYTIKMMHLKKKKIINNNLKNKYLLYINKKKYNYRYVQTNEFKQAYAFIQKIKEKKFNKGINNFIIKKNNKKFNCINLGWAQKKNIPNFIKNFQLKKNGDCSKIISYKNNFFIFQLYKTKNFHATKKQINKNYVKKITKFNNIFFENIIKNNNINFLLKNKNIKLKKLLSKSCTKLHITKPLLYKNLIKYFHSRQLNKYIKKNFPDIKSHKKKSSIKMYKNIDNHIYLIQINLKKIKNIQEKKIIYQKILKNLISKKIKKNNYSLIKNFLLTINNKKKYFLRKNSIYINQPQTLSYEKNKEIVKIIEKLPVSKTNNPIYFILPNSGKNYTLIILQNKFFKKINTVEKETFIKQIKQYMKIKVINTILQNLYKKSKIIYNSNKI</sequence>